<name>A0A0E9X906_ANGAN</name>
<dbReference type="EMBL" id="GBXM01010384">
    <property type="protein sequence ID" value="JAH98193.1"/>
    <property type="molecule type" value="Transcribed_RNA"/>
</dbReference>
<keyword evidence="1" id="KW-0812">Transmembrane</keyword>
<accession>A0A0E9X906</accession>
<reference evidence="2" key="2">
    <citation type="journal article" date="2015" name="Fish Shellfish Immunol.">
        <title>Early steps in the European eel (Anguilla anguilla)-Vibrio vulnificus interaction in the gills: Role of the RtxA13 toxin.</title>
        <authorList>
            <person name="Callol A."/>
            <person name="Pajuelo D."/>
            <person name="Ebbesson L."/>
            <person name="Teles M."/>
            <person name="MacKenzie S."/>
            <person name="Amaro C."/>
        </authorList>
    </citation>
    <scope>NUCLEOTIDE SEQUENCE</scope>
</reference>
<reference evidence="2" key="1">
    <citation type="submission" date="2014-11" db="EMBL/GenBank/DDBJ databases">
        <authorList>
            <person name="Amaro Gonzalez C."/>
        </authorList>
    </citation>
    <scope>NUCLEOTIDE SEQUENCE</scope>
</reference>
<evidence type="ECO:0000256" key="1">
    <source>
        <dbReference type="SAM" id="Phobius"/>
    </source>
</evidence>
<keyword evidence="1" id="KW-1133">Transmembrane helix</keyword>
<evidence type="ECO:0000313" key="2">
    <source>
        <dbReference type="EMBL" id="JAH98193.1"/>
    </source>
</evidence>
<feature type="transmembrane region" description="Helical" evidence="1">
    <location>
        <begin position="53"/>
        <end position="74"/>
    </location>
</feature>
<feature type="transmembrane region" description="Helical" evidence="1">
    <location>
        <begin position="24"/>
        <end position="41"/>
    </location>
</feature>
<dbReference type="AlphaFoldDB" id="A0A0E9X906"/>
<protein>
    <submittedName>
        <fullName evidence="2">Uncharacterized protein</fullName>
    </submittedName>
</protein>
<keyword evidence="1" id="KW-0472">Membrane</keyword>
<organism evidence="2">
    <name type="scientific">Anguilla anguilla</name>
    <name type="common">European freshwater eel</name>
    <name type="synonym">Muraena anguilla</name>
    <dbReference type="NCBI Taxonomy" id="7936"/>
    <lineage>
        <taxon>Eukaryota</taxon>
        <taxon>Metazoa</taxon>
        <taxon>Chordata</taxon>
        <taxon>Craniata</taxon>
        <taxon>Vertebrata</taxon>
        <taxon>Euteleostomi</taxon>
        <taxon>Actinopterygii</taxon>
        <taxon>Neopterygii</taxon>
        <taxon>Teleostei</taxon>
        <taxon>Anguilliformes</taxon>
        <taxon>Anguillidae</taxon>
        <taxon>Anguilla</taxon>
    </lineage>
</organism>
<proteinExistence type="predicted"/>
<sequence>MLRTLQVIAETYQCHFQVHEKNNYLLFFVMYILHGFTFLIVQNLKSCVEADGINIFLTLRSLILCAVSNIFRLLCVRQRQVRVHTQARSEETECKLTSEPHNLREWLWGWGGRQTFCKDRVWGTPTCPFHSALHLRVPLLTAGSPPDFYLYLRLFF</sequence>